<protein>
    <recommendedName>
        <fullName evidence="3 11">FAD:protein FMN transferase</fullName>
        <ecNumber evidence="2 11">2.7.1.180</ecNumber>
    </recommendedName>
    <alternativeName>
        <fullName evidence="9 11">Flavin transferase</fullName>
    </alternativeName>
</protein>
<keyword evidence="5 11" id="KW-0808">Transferase</keyword>
<organism evidence="13 14">
    <name type="scientific">Lysobacter spongiicola DSM 21749</name>
    <dbReference type="NCBI Taxonomy" id="1122188"/>
    <lineage>
        <taxon>Bacteria</taxon>
        <taxon>Pseudomonadati</taxon>
        <taxon>Pseudomonadota</taxon>
        <taxon>Gammaproteobacteria</taxon>
        <taxon>Lysobacterales</taxon>
        <taxon>Lysobacteraceae</taxon>
        <taxon>Novilysobacter</taxon>
    </lineage>
</organism>
<dbReference type="InterPro" id="IPR003374">
    <property type="entry name" value="ApbE-like_sf"/>
</dbReference>
<dbReference type="STRING" id="1122188.SAMN02745674_01109"/>
<dbReference type="InterPro" id="IPR024932">
    <property type="entry name" value="ApbE"/>
</dbReference>
<comment type="similarity">
    <text evidence="1 11">Belongs to the ApbE family.</text>
</comment>
<evidence type="ECO:0000256" key="9">
    <source>
        <dbReference type="ARBA" id="ARBA00031306"/>
    </source>
</evidence>
<evidence type="ECO:0000256" key="8">
    <source>
        <dbReference type="ARBA" id="ARBA00022842"/>
    </source>
</evidence>
<gene>
    <name evidence="13" type="ORF">SAMN02745674_01109</name>
</gene>
<evidence type="ECO:0000256" key="2">
    <source>
        <dbReference type="ARBA" id="ARBA00011955"/>
    </source>
</evidence>
<keyword evidence="4 11" id="KW-0285">Flavoprotein</keyword>
<dbReference type="PIRSF" id="PIRSF006268">
    <property type="entry name" value="ApbE"/>
    <property type="match status" value="1"/>
</dbReference>
<comment type="catalytic activity">
    <reaction evidence="10 11">
        <text>L-threonyl-[protein] + FAD = FMN-L-threonyl-[protein] + AMP + H(+)</text>
        <dbReference type="Rhea" id="RHEA:36847"/>
        <dbReference type="Rhea" id="RHEA-COMP:11060"/>
        <dbReference type="Rhea" id="RHEA-COMP:11061"/>
        <dbReference type="ChEBI" id="CHEBI:15378"/>
        <dbReference type="ChEBI" id="CHEBI:30013"/>
        <dbReference type="ChEBI" id="CHEBI:57692"/>
        <dbReference type="ChEBI" id="CHEBI:74257"/>
        <dbReference type="ChEBI" id="CHEBI:456215"/>
        <dbReference type="EC" id="2.7.1.180"/>
    </reaction>
</comment>
<evidence type="ECO:0000313" key="13">
    <source>
        <dbReference type="EMBL" id="SJZ87062.1"/>
    </source>
</evidence>
<evidence type="ECO:0000256" key="10">
    <source>
        <dbReference type="ARBA" id="ARBA00048540"/>
    </source>
</evidence>
<evidence type="ECO:0000256" key="7">
    <source>
        <dbReference type="ARBA" id="ARBA00022827"/>
    </source>
</evidence>
<comment type="cofactor">
    <cofactor evidence="12">
        <name>Mg(2+)</name>
        <dbReference type="ChEBI" id="CHEBI:18420"/>
    </cofactor>
    <cofactor evidence="12">
        <name>Mn(2+)</name>
        <dbReference type="ChEBI" id="CHEBI:29035"/>
    </cofactor>
    <text evidence="12">Magnesium. Can also use manganese.</text>
</comment>
<sequence length="345" mass="36989">MSRPLAIVVLLLGLLPLGVMLSPRAVATPLQLLSGETMGTTWSVTLQADVEALPGLRDGIEQRLDTVVAQMSTWEAGSDLSRYNRAAPGTAHALPSELREVVDAALQVSRASDGAFDPTIGPLVELWGFGPDGASDGNGVPGAETLAQMRGRIGWGKLVFDSEGRLIQPGRLELDLSAIAKGFAVDEVARYLGANGVPAFLVEIGGELRGQGRKPDGSAWRIAVEQPAPDDTTLDDTTLVVKLEDLAIATSGDYRRMFEREGRRYSHTIDPRTGEPVQHALASVTVLHDESMMADAWATALTVMGPDAGWDFAMRNDLAALLVWHDGNGFASRMTPAFERRLLPQ</sequence>
<evidence type="ECO:0000256" key="3">
    <source>
        <dbReference type="ARBA" id="ARBA00016337"/>
    </source>
</evidence>
<feature type="binding site" evidence="12">
    <location>
        <position position="295"/>
    </location>
    <ligand>
        <name>Mg(2+)</name>
        <dbReference type="ChEBI" id="CHEBI:18420"/>
    </ligand>
</feature>
<keyword evidence="6 11" id="KW-0479">Metal-binding</keyword>
<dbReference type="PANTHER" id="PTHR30040">
    <property type="entry name" value="THIAMINE BIOSYNTHESIS LIPOPROTEIN APBE"/>
    <property type="match status" value="1"/>
</dbReference>
<evidence type="ECO:0000313" key="14">
    <source>
        <dbReference type="Proteomes" id="UP000190061"/>
    </source>
</evidence>
<feature type="binding site" evidence="12">
    <location>
        <position position="178"/>
    </location>
    <ligand>
        <name>Mg(2+)</name>
        <dbReference type="ChEBI" id="CHEBI:18420"/>
    </ligand>
</feature>
<dbReference type="RefSeq" id="WP_078757691.1">
    <property type="nucleotide sequence ID" value="NZ_FUXP01000002.1"/>
</dbReference>
<dbReference type="Pfam" id="PF02424">
    <property type="entry name" value="ApbE"/>
    <property type="match status" value="1"/>
</dbReference>
<dbReference type="Proteomes" id="UP000190061">
    <property type="component" value="Unassembled WGS sequence"/>
</dbReference>
<keyword evidence="8 11" id="KW-0460">Magnesium</keyword>
<proteinExistence type="inferred from homology"/>
<evidence type="ECO:0000256" key="5">
    <source>
        <dbReference type="ARBA" id="ARBA00022679"/>
    </source>
</evidence>
<dbReference type="PANTHER" id="PTHR30040:SF2">
    <property type="entry name" value="FAD:PROTEIN FMN TRANSFERASE"/>
    <property type="match status" value="1"/>
</dbReference>
<keyword evidence="14" id="KW-1185">Reference proteome</keyword>
<dbReference type="GO" id="GO:0016740">
    <property type="term" value="F:transferase activity"/>
    <property type="evidence" value="ECO:0007669"/>
    <property type="project" value="UniProtKB-UniRule"/>
</dbReference>
<dbReference type="SUPFAM" id="SSF143631">
    <property type="entry name" value="ApbE-like"/>
    <property type="match status" value="1"/>
</dbReference>
<keyword evidence="7 11" id="KW-0274">FAD</keyword>
<evidence type="ECO:0000256" key="1">
    <source>
        <dbReference type="ARBA" id="ARBA00008282"/>
    </source>
</evidence>
<accession>A0A1T4P6J2</accession>
<evidence type="ECO:0000256" key="12">
    <source>
        <dbReference type="PIRSR" id="PIRSR006268-2"/>
    </source>
</evidence>
<evidence type="ECO:0000256" key="4">
    <source>
        <dbReference type="ARBA" id="ARBA00022630"/>
    </source>
</evidence>
<dbReference type="EMBL" id="FUXP01000002">
    <property type="protein sequence ID" value="SJZ87062.1"/>
    <property type="molecule type" value="Genomic_DNA"/>
</dbReference>
<dbReference type="AlphaFoldDB" id="A0A1T4P6J2"/>
<keyword evidence="13" id="KW-0449">Lipoprotein</keyword>
<evidence type="ECO:0000256" key="6">
    <source>
        <dbReference type="ARBA" id="ARBA00022723"/>
    </source>
</evidence>
<dbReference type="EC" id="2.7.1.180" evidence="2 11"/>
<dbReference type="Gene3D" id="3.10.520.10">
    <property type="entry name" value="ApbE-like domains"/>
    <property type="match status" value="1"/>
</dbReference>
<feature type="binding site" evidence="12">
    <location>
        <position position="299"/>
    </location>
    <ligand>
        <name>Mg(2+)</name>
        <dbReference type="ChEBI" id="CHEBI:18420"/>
    </ligand>
</feature>
<evidence type="ECO:0000256" key="11">
    <source>
        <dbReference type="PIRNR" id="PIRNR006268"/>
    </source>
</evidence>
<name>A0A1T4P6J2_9GAMM</name>
<reference evidence="13 14" key="1">
    <citation type="submission" date="2017-02" db="EMBL/GenBank/DDBJ databases">
        <authorList>
            <person name="Peterson S.W."/>
        </authorList>
    </citation>
    <scope>NUCLEOTIDE SEQUENCE [LARGE SCALE GENOMIC DNA]</scope>
    <source>
        <strain evidence="13 14">DSM 21749</strain>
    </source>
</reference>
<dbReference type="GO" id="GO:0046872">
    <property type="term" value="F:metal ion binding"/>
    <property type="evidence" value="ECO:0007669"/>
    <property type="project" value="UniProtKB-UniRule"/>
</dbReference>